<sequence length="221" mass="24852">MNQQCALVAKVANGLQDWVRESIANRLRKVEEDPSILLSTVAFYDQATTSVDKGRATDVVYLDYCKAFGMVLHNNLLSKLERYGFDGWTVQWMRNWLDGCIQRVVVNTSMSRWRSVTSGVPQGSVLGPVLFSIFNNDTDSGIECTISKFADNTKLSGAVDTSEGQDAIQRDLDKLKKWARVNLMRFNKAKSCTWVEANPGINIGWGMKGLRAALQRRTWGY</sequence>
<evidence type="ECO:0000313" key="2">
    <source>
        <dbReference type="EMBL" id="KAK4823181.1"/>
    </source>
</evidence>
<dbReference type="EMBL" id="JAUNZN010000004">
    <property type="protein sequence ID" value="KAK4823181.1"/>
    <property type="molecule type" value="Genomic_DNA"/>
</dbReference>
<dbReference type="InterPro" id="IPR000477">
    <property type="entry name" value="RT_dom"/>
</dbReference>
<proteinExistence type="predicted"/>
<reference evidence="2 3" key="1">
    <citation type="journal article" date="2023" name="J. Hered.">
        <title>Chromosome-level genome of the wood stork (Mycteria americana) provides insight into avian chromosome evolution.</title>
        <authorList>
            <person name="Flamio R. Jr."/>
            <person name="Ramstad K.M."/>
        </authorList>
    </citation>
    <scope>NUCLEOTIDE SEQUENCE [LARGE SCALE GENOMIC DNA]</scope>
    <source>
        <strain evidence="2">JAX WOST 10</strain>
    </source>
</reference>
<dbReference type="SUPFAM" id="SSF56672">
    <property type="entry name" value="DNA/RNA polymerases"/>
    <property type="match status" value="1"/>
</dbReference>
<evidence type="ECO:0000313" key="3">
    <source>
        <dbReference type="Proteomes" id="UP001333110"/>
    </source>
</evidence>
<gene>
    <name evidence="2" type="ORF">QYF61_027085</name>
</gene>
<dbReference type="PROSITE" id="PS50878">
    <property type="entry name" value="RT_POL"/>
    <property type="match status" value="1"/>
</dbReference>
<protein>
    <recommendedName>
        <fullName evidence="1">Reverse transcriptase domain-containing protein</fullName>
    </recommendedName>
</protein>
<dbReference type="Pfam" id="PF00078">
    <property type="entry name" value="RVT_1"/>
    <property type="match status" value="1"/>
</dbReference>
<dbReference type="AlphaFoldDB" id="A0AAN7NE49"/>
<dbReference type="InterPro" id="IPR043502">
    <property type="entry name" value="DNA/RNA_pol_sf"/>
</dbReference>
<name>A0AAN7NE49_MYCAM</name>
<accession>A0AAN7NE49</accession>
<comment type="caution">
    <text evidence="2">The sequence shown here is derived from an EMBL/GenBank/DDBJ whole genome shotgun (WGS) entry which is preliminary data.</text>
</comment>
<dbReference type="PANTHER" id="PTHR33332">
    <property type="entry name" value="REVERSE TRANSCRIPTASE DOMAIN-CONTAINING PROTEIN"/>
    <property type="match status" value="1"/>
</dbReference>
<keyword evidence="3" id="KW-1185">Reference proteome</keyword>
<evidence type="ECO:0000259" key="1">
    <source>
        <dbReference type="PROSITE" id="PS50878"/>
    </source>
</evidence>
<dbReference type="Proteomes" id="UP001333110">
    <property type="component" value="Unassembled WGS sequence"/>
</dbReference>
<feature type="domain" description="Reverse transcriptase" evidence="1">
    <location>
        <begin position="1"/>
        <end position="207"/>
    </location>
</feature>
<organism evidence="2 3">
    <name type="scientific">Mycteria americana</name>
    <name type="common">Wood stork</name>
    <dbReference type="NCBI Taxonomy" id="33587"/>
    <lineage>
        <taxon>Eukaryota</taxon>
        <taxon>Metazoa</taxon>
        <taxon>Chordata</taxon>
        <taxon>Craniata</taxon>
        <taxon>Vertebrata</taxon>
        <taxon>Euteleostomi</taxon>
        <taxon>Archelosauria</taxon>
        <taxon>Archosauria</taxon>
        <taxon>Dinosauria</taxon>
        <taxon>Saurischia</taxon>
        <taxon>Theropoda</taxon>
        <taxon>Coelurosauria</taxon>
        <taxon>Aves</taxon>
        <taxon>Neognathae</taxon>
        <taxon>Neoaves</taxon>
        <taxon>Aequornithes</taxon>
        <taxon>Ciconiiformes</taxon>
        <taxon>Ciconiidae</taxon>
        <taxon>Mycteria</taxon>
    </lineage>
</organism>